<protein>
    <submittedName>
        <fullName evidence="1">Uncharacterized protein</fullName>
    </submittedName>
</protein>
<proteinExistence type="predicted"/>
<sequence length="183" mass="21167">MQMKSKLSGSPSKWRASFITGVHCQTRRSMLLCSSITRNYYVTEDCLVFCLRLPHSWHIRRRRQSEGCCPLCRASLTPRNPHLLCKLITLSPVRYFDRIKKNSRYVSTPQAQRLAAVMGWVYGRSRLASSIPGVMVSIHLFMLWSFVEAICQVYRGWSDCHRDCLESHRGLLGRSSRLDVRIS</sequence>
<accession>A0A6A6VFH1</accession>
<name>A0A6A6VFH1_9PLEO</name>
<reference evidence="1" key="1">
    <citation type="journal article" date="2020" name="Stud. Mycol.">
        <title>101 Dothideomycetes genomes: a test case for predicting lifestyles and emergence of pathogens.</title>
        <authorList>
            <person name="Haridas S."/>
            <person name="Albert R."/>
            <person name="Binder M."/>
            <person name="Bloem J."/>
            <person name="Labutti K."/>
            <person name="Salamov A."/>
            <person name="Andreopoulos B."/>
            <person name="Baker S."/>
            <person name="Barry K."/>
            <person name="Bills G."/>
            <person name="Bluhm B."/>
            <person name="Cannon C."/>
            <person name="Castanera R."/>
            <person name="Culley D."/>
            <person name="Daum C."/>
            <person name="Ezra D."/>
            <person name="Gonzalez J."/>
            <person name="Henrissat B."/>
            <person name="Kuo A."/>
            <person name="Liang C."/>
            <person name="Lipzen A."/>
            <person name="Lutzoni F."/>
            <person name="Magnuson J."/>
            <person name="Mondo S."/>
            <person name="Nolan M."/>
            <person name="Ohm R."/>
            <person name="Pangilinan J."/>
            <person name="Park H.-J."/>
            <person name="Ramirez L."/>
            <person name="Alfaro M."/>
            <person name="Sun H."/>
            <person name="Tritt A."/>
            <person name="Yoshinaga Y."/>
            <person name="Zwiers L.-H."/>
            <person name="Turgeon B."/>
            <person name="Goodwin S."/>
            <person name="Spatafora J."/>
            <person name="Crous P."/>
            <person name="Grigoriev I."/>
        </authorList>
    </citation>
    <scope>NUCLEOTIDE SEQUENCE</scope>
    <source>
        <strain evidence="1">CBS 119925</strain>
    </source>
</reference>
<dbReference type="Proteomes" id="UP000799440">
    <property type="component" value="Unassembled WGS sequence"/>
</dbReference>
<evidence type="ECO:0000313" key="2">
    <source>
        <dbReference type="Proteomes" id="UP000799440"/>
    </source>
</evidence>
<dbReference type="AlphaFoldDB" id="A0A6A6VFH1"/>
<evidence type="ECO:0000313" key="1">
    <source>
        <dbReference type="EMBL" id="KAF2748464.1"/>
    </source>
</evidence>
<organism evidence="1 2">
    <name type="scientific">Sporormia fimetaria CBS 119925</name>
    <dbReference type="NCBI Taxonomy" id="1340428"/>
    <lineage>
        <taxon>Eukaryota</taxon>
        <taxon>Fungi</taxon>
        <taxon>Dikarya</taxon>
        <taxon>Ascomycota</taxon>
        <taxon>Pezizomycotina</taxon>
        <taxon>Dothideomycetes</taxon>
        <taxon>Pleosporomycetidae</taxon>
        <taxon>Pleosporales</taxon>
        <taxon>Sporormiaceae</taxon>
        <taxon>Sporormia</taxon>
    </lineage>
</organism>
<gene>
    <name evidence="1" type="ORF">M011DRAFT_350017</name>
</gene>
<dbReference type="EMBL" id="MU006569">
    <property type="protein sequence ID" value="KAF2748464.1"/>
    <property type="molecule type" value="Genomic_DNA"/>
</dbReference>
<keyword evidence="2" id="KW-1185">Reference proteome</keyword>